<dbReference type="Pfam" id="PF03466">
    <property type="entry name" value="LysR_substrate"/>
    <property type="match status" value="1"/>
</dbReference>
<evidence type="ECO:0000256" key="1">
    <source>
        <dbReference type="ARBA" id="ARBA00009437"/>
    </source>
</evidence>
<gene>
    <name evidence="5" type="ORF">FY550_01245</name>
</gene>
<keyword evidence="3" id="KW-0238">DNA-binding</keyword>
<dbReference type="GO" id="GO:0010628">
    <property type="term" value="P:positive regulation of gene expression"/>
    <property type="evidence" value="ECO:0007669"/>
    <property type="project" value="TreeGrafter"/>
</dbReference>
<dbReference type="PANTHER" id="PTHR30427:SF1">
    <property type="entry name" value="TRANSCRIPTIONAL ACTIVATOR PROTEIN LYSR"/>
    <property type="match status" value="1"/>
</dbReference>
<sequence length="312" mass="34705">MPARLSDRQVTAFRHFMACGSVSDAARRMMTAQPGVTRLLRELEHDVGFALFERVRGRLVPTPEARLFQREVERAWIGMEQLRETAERIRTRQLGGLRISAMPLLGMTFLPDVIAAFRATHPGAFVQLSNYRSAQVVDEVITQRCDLGLAIVGDSDERFETRRFTLPGVCVMPADHPLAARDMLEPEDFRGRELIVFETHDPLRQALERWLNAAGVGFEAVLEVSLALQAVRLVMNGQGIAVVDPINAAVLAGAGVVQRPIAGALDTDFCILTPREQPLSQLAQAFIALFEREYERAIATSTATDDSRQRLK</sequence>
<keyword evidence="2" id="KW-0805">Transcription regulation</keyword>
<proteinExistence type="inferred from homology"/>
<dbReference type="Gene3D" id="3.40.190.290">
    <property type="match status" value="1"/>
</dbReference>
<dbReference type="PROSITE" id="PS50931">
    <property type="entry name" value="HTH_LYSR"/>
    <property type="match status" value="1"/>
</dbReference>
<dbReference type="SUPFAM" id="SSF46785">
    <property type="entry name" value="Winged helix' DNA-binding domain"/>
    <property type="match status" value="1"/>
</dbReference>
<dbReference type="OrthoDB" id="6624490at2"/>
<reference evidence="5 6" key="1">
    <citation type="submission" date="2019-08" db="EMBL/GenBank/DDBJ databases">
        <title>Complete genome sequence of Kushneria sp. YCWA18, a halophilic phosphate-solubilizing bacterium isolated from Daqiao saltern in China.</title>
        <authorList>
            <person name="Du G.-X."/>
            <person name="Qu L.-Y."/>
        </authorList>
    </citation>
    <scope>NUCLEOTIDE SEQUENCE [LARGE SCALE GENOMIC DNA]</scope>
    <source>
        <strain evidence="5 6">YCWA18</strain>
    </source>
</reference>
<dbReference type="Proteomes" id="UP000322553">
    <property type="component" value="Chromosome"/>
</dbReference>
<dbReference type="InterPro" id="IPR036388">
    <property type="entry name" value="WH-like_DNA-bd_sf"/>
</dbReference>
<dbReference type="InterPro" id="IPR036390">
    <property type="entry name" value="WH_DNA-bd_sf"/>
</dbReference>
<dbReference type="InterPro" id="IPR005119">
    <property type="entry name" value="LysR_subst-bd"/>
</dbReference>
<keyword evidence="6" id="KW-1185">Reference proteome</keyword>
<dbReference type="AlphaFoldDB" id="A0A1S1NT44"/>
<dbReference type="KEGG" id="kuy:FY550_01245"/>
<dbReference type="Pfam" id="PF00126">
    <property type="entry name" value="HTH_1"/>
    <property type="match status" value="1"/>
</dbReference>
<dbReference type="PANTHER" id="PTHR30427">
    <property type="entry name" value="TRANSCRIPTIONAL ACTIVATOR PROTEIN LYSR"/>
    <property type="match status" value="1"/>
</dbReference>
<organism evidence="5 6">
    <name type="scientific">Kushneria phosphatilytica</name>
    <dbReference type="NCBI Taxonomy" id="657387"/>
    <lineage>
        <taxon>Bacteria</taxon>
        <taxon>Pseudomonadati</taxon>
        <taxon>Pseudomonadota</taxon>
        <taxon>Gammaproteobacteria</taxon>
        <taxon>Oceanospirillales</taxon>
        <taxon>Halomonadaceae</taxon>
        <taxon>Kushneria</taxon>
    </lineage>
</organism>
<dbReference type="GO" id="GO:0003700">
    <property type="term" value="F:DNA-binding transcription factor activity"/>
    <property type="evidence" value="ECO:0007669"/>
    <property type="project" value="InterPro"/>
</dbReference>
<dbReference type="RefSeq" id="WP_070980888.1">
    <property type="nucleotide sequence ID" value="NZ_CP043420.1"/>
</dbReference>
<protein>
    <submittedName>
        <fullName evidence="5">LysR family transcriptional regulator</fullName>
    </submittedName>
</protein>
<evidence type="ECO:0000313" key="6">
    <source>
        <dbReference type="Proteomes" id="UP000322553"/>
    </source>
</evidence>
<evidence type="ECO:0000313" key="5">
    <source>
        <dbReference type="EMBL" id="QEL09892.1"/>
    </source>
</evidence>
<accession>A0A1S1NT44</accession>
<evidence type="ECO:0000256" key="3">
    <source>
        <dbReference type="ARBA" id="ARBA00023125"/>
    </source>
</evidence>
<dbReference type="STRING" id="657387.BH688_14280"/>
<evidence type="ECO:0000256" key="2">
    <source>
        <dbReference type="ARBA" id="ARBA00023015"/>
    </source>
</evidence>
<dbReference type="InterPro" id="IPR000847">
    <property type="entry name" value="LysR_HTH_N"/>
</dbReference>
<comment type="similarity">
    <text evidence="1">Belongs to the LysR transcriptional regulatory family.</text>
</comment>
<dbReference type="GO" id="GO:0043565">
    <property type="term" value="F:sequence-specific DNA binding"/>
    <property type="evidence" value="ECO:0007669"/>
    <property type="project" value="TreeGrafter"/>
</dbReference>
<name>A0A1S1NT44_9GAMM</name>
<evidence type="ECO:0000256" key="4">
    <source>
        <dbReference type="ARBA" id="ARBA00023163"/>
    </source>
</evidence>
<keyword evidence="4" id="KW-0804">Transcription</keyword>
<dbReference type="EMBL" id="CP043420">
    <property type="protein sequence ID" value="QEL09892.1"/>
    <property type="molecule type" value="Genomic_DNA"/>
</dbReference>
<dbReference type="Gene3D" id="1.10.10.10">
    <property type="entry name" value="Winged helix-like DNA-binding domain superfamily/Winged helix DNA-binding domain"/>
    <property type="match status" value="1"/>
</dbReference>
<dbReference type="SUPFAM" id="SSF53850">
    <property type="entry name" value="Periplasmic binding protein-like II"/>
    <property type="match status" value="1"/>
</dbReference>